<feature type="region of interest" description="Disordered" evidence="1">
    <location>
        <begin position="1"/>
        <end position="79"/>
    </location>
</feature>
<gene>
    <name evidence="2" type="ORF">DEO72_LG5g932</name>
</gene>
<keyword evidence="3" id="KW-1185">Reference proteome</keyword>
<protein>
    <submittedName>
        <fullName evidence="2">Uncharacterized protein</fullName>
    </submittedName>
</protein>
<evidence type="ECO:0000313" key="2">
    <source>
        <dbReference type="EMBL" id="QCD92863.1"/>
    </source>
</evidence>
<feature type="compositionally biased region" description="Polar residues" evidence="1">
    <location>
        <begin position="29"/>
        <end position="43"/>
    </location>
</feature>
<organism evidence="2 3">
    <name type="scientific">Vigna unguiculata</name>
    <name type="common">Cowpea</name>
    <dbReference type="NCBI Taxonomy" id="3917"/>
    <lineage>
        <taxon>Eukaryota</taxon>
        <taxon>Viridiplantae</taxon>
        <taxon>Streptophyta</taxon>
        <taxon>Embryophyta</taxon>
        <taxon>Tracheophyta</taxon>
        <taxon>Spermatophyta</taxon>
        <taxon>Magnoliopsida</taxon>
        <taxon>eudicotyledons</taxon>
        <taxon>Gunneridae</taxon>
        <taxon>Pentapetalae</taxon>
        <taxon>rosids</taxon>
        <taxon>fabids</taxon>
        <taxon>Fabales</taxon>
        <taxon>Fabaceae</taxon>
        <taxon>Papilionoideae</taxon>
        <taxon>50 kb inversion clade</taxon>
        <taxon>NPAAA clade</taxon>
        <taxon>indigoferoid/millettioid clade</taxon>
        <taxon>Phaseoleae</taxon>
        <taxon>Vigna</taxon>
    </lineage>
</organism>
<dbReference type="Proteomes" id="UP000501690">
    <property type="component" value="Linkage Group LG5"/>
</dbReference>
<evidence type="ECO:0000313" key="3">
    <source>
        <dbReference type="Proteomes" id="UP000501690"/>
    </source>
</evidence>
<feature type="region of interest" description="Disordered" evidence="1">
    <location>
        <begin position="94"/>
        <end position="114"/>
    </location>
</feature>
<feature type="compositionally biased region" description="Basic and acidic residues" evidence="1">
    <location>
        <begin position="101"/>
        <end position="114"/>
    </location>
</feature>
<reference evidence="2 3" key="1">
    <citation type="submission" date="2019-04" db="EMBL/GenBank/DDBJ databases">
        <title>An improved genome assembly and genetic linkage map for asparagus bean, Vigna unguiculata ssp. sesquipedialis.</title>
        <authorList>
            <person name="Xia Q."/>
            <person name="Zhang R."/>
            <person name="Dong Y."/>
        </authorList>
    </citation>
    <scope>NUCLEOTIDE SEQUENCE [LARGE SCALE GENOMIC DNA]</scope>
    <source>
        <tissue evidence="2">Leaf</tissue>
    </source>
</reference>
<feature type="compositionally biased region" description="Basic residues" evidence="1">
    <location>
        <begin position="1"/>
        <end position="10"/>
    </location>
</feature>
<evidence type="ECO:0000256" key="1">
    <source>
        <dbReference type="SAM" id="MobiDB-lite"/>
    </source>
</evidence>
<accession>A0A4D6LWL1</accession>
<dbReference type="EMBL" id="CP039349">
    <property type="protein sequence ID" value="QCD92863.1"/>
    <property type="molecule type" value="Genomic_DNA"/>
</dbReference>
<proteinExistence type="predicted"/>
<dbReference type="AlphaFoldDB" id="A0A4D6LWL1"/>
<name>A0A4D6LWL1_VIGUN</name>
<sequence>MGWGDKRRKQREAVTAVGSGNSRKRWQQRESNGSSNKTATRGQATRGRGSMVFGFGRRLTADEAPKQRRGYSNGAESGFVNGGEWTMVVVWSGVAATGTRTQREEKKREDEKEK</sequence>